<evidence type="ECO:0000313" key="2">
    <source>
        <dbReference type="Proteomes" id="UP000016511"/>
    </source>
</evidence>
<dbReference type="EMBL" id="AWSJ01000190">
    <property type="protein sequence ID" value="ERI08764.1"/>
    <property type="molecule type" value="Genomic_DNA"/>
</dbReference>
<name>U1WJM3_ANEAE</name>
<comment type="caution">
    <text evidence="1">The sequence shown here is derived from an EMBL/GenBank/DDBJ whole genome shotgun (WGS) entry which is preliminary data.</text>
</comment>
<dbReference type="AlphaFoldDB" id="U1WJM3"/>
<sequence>MPVIMNKRITYAKNYTCINFLAKKVCMEGDKMVNILRAGDKYYKQANYKLQSCNYFKKARHREL</sequence>
<reference evidence="1 2" key="1">
    <citation type="submission" date="2013-08" db="EMBL/GenBank/DDBJ databases">
        <authorList>
            <person name="Weinstock G."/>
            <person name="Sodergren E."/>
            <person name="Wylie T."/>
            <person name="Fulton L."/>
            <person name="Fulton R."/>
            <person name="Fronick C."/>
            <person name="O'Laughlin M."/>
            <person name="Godfrey J."/>
            <person name="Miner T."/>
            <person name="Herter B."/>
            <person name="Appelbaum E."/>
            <person name="Cordes M."/>
            <person name="Lek S."/>
            <person name="Wollam A."/>
            <person name="Pepin K.H."/>
            <person name="Palsikar V.B."/>
            <person name="Mitreva M."/>
            <person name="Wilson R.K."/>
        </authorList>
    </citation>
    <scope>NUCLEOTIDE SEQUENCE [LARGE SCALE GENOMIC DNA]</scope>
    <source>
        <strain evidence="1 2">ATCC 12856</strain>
    </source>
</reference>
<dbReference type="STRING" id="649747.HMPREF0083_03151"/>
<organism evidence="1 2">
    <name type="scientific">Aneurinibacillus aneurinilyticus ATCC 12856</name>
    <dbReference type="NCBI Taxonomy" id="649747"/>
    <lineage>
        <taxon>Bacteria</taxon>
        <taxon>Bacillati</taxon>
        <taxon>Bacillota</taxon>
        <taxon>Bacilli</taxon>
        <taxon>Bacillales</taxon>
        <taxon>Paenibacillaceae</taxon>
        <taxon>Aneurinibacillus group</taxon>
        <taxon>Aneurinibacillus</taxon>
    </lineage>
</organism>
<dbReference type="Proteomes" id="UP000016511">
    <property type="component" value="Unassembled WGS sequence"/>
</dbReference>
<keyword evidence="2" id="KW-1185">Reference proteome</keyword>
<dbReference type="HOGENOM" id="CLU_2857883_0_0_9"/>
<gene>
    <name evidence="1" type="ORF">HMPREF0083_03151</name>
</gene>
<protein>
    <submittedName>
        <fullName evidence="1">Uncharacterized protein</fullName>
    </submittedName>
</protein>
<accession>U1WJM3</accession>
<evidence type="ECO:0000313" key="1">
    <source>
        <dbReference type="EMBL" id="ERI08764.1"/>
    </source>
</evidence>
<proteinExistence type="predicted"/>